<keyword evidence="2" id="KW-1185">Reference proteome</keyword>
<keyword evidence="1" id="KW-0812">Transmembrane</keyword>
<feature type="transmembrane region" description="Helical" evidence="1">
    <location>
        <begin position="15"/>
        <end position="33"/>
    </location>
</feature>
<evidence type="ECO:0000256" key="1">
    <source>
        <dbReference type="SAM" id="Phobius"/>
    </source>
</evidence>
<keyword evidence="1" id="KW-0472">Membrane</keyword>
<accession>A0A7I4XUQ6</accession>
<organism evidence="2 3">
    <name type="scientific">Haemonchus contortus</name>
    <name type="common">Barber pole worm</name>
    <dbReference type="NCBI Taxonomy" id="6289"/>
    <lineage>
        <taxon>Eukaryota</taxon>
        <taxon>Metazoa</taxon>
        <taxon>Ecdysozoa</taxon>
        <taxon>Nematoda</taxon>
        <taxon>Chromadorea</taxon>
        <taxon>Rhabditida</taxon>
        <taxon>Rhabditina</taxon>
        <taxon>Rhabditomorpha</taxon>
        <taxon>Strongyloidea</taxon>
        <taxon>Trichostrongylidae</taxon>
        <taxon>Haemonchus</taxon>
    </lineage>
</organism>
<proteinExistence type="predicted"/>
<dbReference type="AlphaFoldDB" id="A0A7I4XUQ6"/>
<dbReference type="WBParaSite" id="HCON_00010450-00001">
    <property type="protein sequence ID" value="HCON_00010450-00001"/>
    <property type="gene ID" value="HCON_00010450"/>
</dbReference>
<protein>
    <submittedName>
        <fullName evidence="3">Acyltransferase</fullName>
    </submittedName>
</protein>
<dbReference type="Proteomes" id="UP000025227">
    <property type="component" value="Unplaced"/>
</dbReference>
<dbReference type="OrthoDB" id="5846344at2759"/>
<keyword evidence="1" id="KW-1133">Transmembrane helix</keyword>
<evidence type="ECO:0000313" key="3">
    <source>
        <dbReference type="WBParaSite" id="HCON_00010450-00001"/>
    </source>
</evidence>
<dbReference type="OMA" id="HTREWKA"/>
<reference evidence="3" key="1">
    <citation type="submission" date="2020-12" db="UniProtKB">
        <authorList>
            <consortium name="WormBaseParasite"/>
        </authorList>
    </citation>
    <scope>IDENTIFICATION</scope>
    <source>
        <strain evidence="3">MHco3</strain>
    </source>
</reference>
<evidence type="ECO:0000313" key="2">
    <source>
        <dbReference type="Proteomes" id="UP000025227"/>
    </source>
</evidence>
<sequence>NLASHSWFYHFRKLFPLYIWPVLAGGAIFVDWNHTREWKANGRQSVLQKELLRKAQPELQNGSA</sequence>
<name>A0A7I4XUQ6_HAECO</name>